<evidence type="ECO:0000256" key="1">
    <source>
        <dbReference type="ARBA" id="ARBA00004123"/>
    </source>
</evidence>
<dbReference type="GO" id="GO:0061575">
    <property type="term" value="F:cyclin-dependent protein serine/threonine kinase activator activity"/>
    <property type="evidence" value="ECO:0007669"/>
    <property type="project" value="InterPro"/>
</dbReference>
<dbReference type="EMBL" id="MU004234">
    <property type="protein sequence ID" value="KAF2669900.1"/>
    <property type="molecule type" value="Genomic_DNA"/>
</dbReference>
<evidence type="ECO:0000313" key="12">
    <source>
        <dbReference type="EMBL" id="KAF2669900.1"/>
    </source>
</evidence>
<dbReference type="InterPro" id="IPR017907">
    <property type="entry name" value="Znf_RING_CS"/>
</dbReference>
<dbReference type="Pfam" id="PF17121">
    <property type="entry name" value="zf-C3HC4_5"/>
    <property type="match status" value="1"/>
</dbReference>
<evidence type="ECO:0000256" key="10">
    <source>
        <dbReference type="SAM" id="MobiDB-lite"/>
    </source>
</evidence>
<keyword evidence="4 9" id="KW-0863">Zinc-finger</keyword>
<feature type="region of interest" description="Disordered" evidence="10">
    <location>
        <begin position="382"/>
        <end position="411"/>
    </location>
</feature>
<dbReference type="NCBIfam" id="TIGR00570">
    <property type="entry name" value="cdk7"/>
    <property type="match status" value="1"/>
</dbReference>
<proteinExistence type="predicted"/>
<dbReference type="GO" id="GO:0016301">
    <property type="term" value="F:kinase activity"/>
    <property type="evidence" value="ECO:0007669"/>
    <property type="project" value="UniProtKB-KW"/>
</dbReference>
<evidence type="ECO:0000256" key="4">
    <source>
        <dbReference type="ARBA" id="ARBA00022771"/>
    </source>
</evidence>
<evidence type="ECO:0000259" key="11">
    <source>
        <dbReference type="PROSITE" id="PS50089"/>
    </source>
</evidence>
<dbReference type="Gene3D" id="3.30.40.10">
    <property type="entry name" value="Zinc/RING finger domain, C3HC4 (zinc finger)"/>
    <property type="match status" value="1"/>
</dbReference>
<keyword evidence="6" id="KW-0539">Nucleus</keyword>
<keyword evidence="13" id="KW-1185">Reference proteome</keyword>
<dbReference type="GO" id="GO:0006357">
    <property type="term" value="P:regulation of transcription by RNA polymerase II"/>
    <property type="evidence" value="ECO:0007669"/>
    <property type="project" value="TreeGrafter"/>
</dbReference>
<feature type="domain" description="RING-type" evidence="11">
    <location>
        <begin position="34"/>
        <end position="77"/>
    </location>
</feature>
<dbReference type="PROSITE" id="PS00518">
    <property type="entry name" value="ZF_RING_1"/>
    <property type="match status" value="1"/>
</dbReference>
<gene>
    <name evidence="12" type="ORF">BT63DRAFT_423874</name>
</gene>
<dbReference type="GO" id="GO:0008270">
    <property type="term" value="F:zinc ion binding"/>
    <property type="evidence" value="ECO:0007669"/>
    <property type="project" value="UniProtKB-KW"/>
</dbReference>
<dbReference type="GO" id="GO:0005675">
    <property type="term" value="C:transcription factor TFIIH holo complex"/>
    <property type="evidence" value="ECO:0007669"/>
    <property type="project" value="InterPro"/>
</dbReference>
<dbReference type="SUPFAM" id="SSF57850">
    <property type="entry name" value="RING/U-box"/>
    <property type="match status" value="1"/>
</dbReference>
<dbReference type="PROSITE" id="PS50089">
    <property type="entry name" value="ZF_RING_2"/>
    <property type="match status" value="1"/>
</dbReference>
<organism evidence="12 13">
    <name type="scientific">Microthyrium microscopicum</name>
    <dbReference type="NCBI Taxonomy" id="703497"/>
    <lineage>
        <taxon>Eukaryota</taxon>
        <taxon>Fungi</taxon>
        <taxon>Dikarya</taxon>
        <taxon>Ascomycota</taxon>
        <taxon>Pezizomycotina</taxon>
        <taxon>Dothideomycetes</taxon>
        <taxon>Dothideomycetes incertae sedis</taxon>
        <taxon>Microthyriales</taxon>
        <taxon>Microthyriaceae</taxon>
        <taxon>Microthyrium</taxon>
    </lineage>
</organism>
<dbReference type="GO" id="GO:0006289">
    <property type="term" value="P:nucleotide-excision repair"/>
    <property type="evidence" value="ECO:0007669"/>
    <property type="project" value="InterPro"/>
</dbReference>
<dbReference type="InterPro" id="IPR004575">
    <property type="entry name" value="MAT1/Tfb3"/>
</dbReference>
<dbReference type="OrthoDB" id="5963at2759"/>
<dbReference type="InterPro" id="IPR001841">
    <property type="entry name" value="Znf_RING"/>
</dbReference>
<dbReference type="PANTHER" id="PTHR12683:SF13">
    <property type="entry name" value="CDK-ACTIVATING KINASE ASSEMBLY FACTOR MAT1"/>
    <property type="match status" value="1"/>
</dbReference>
<sequence length="411" mass="45599">MSRTASAPDEASEPILSLAHISLNSLPDPMDEECPICHSKRYLRRDMTFLLNPTCYHKMCSSCVERLFASGPAPCPVAGCSKVLRRARFRIPTFADLRMEREIDIRREVASVFNRRADDFESLRGYNDYLNDVEDITYVLIEGKGGKEEKEARKKLEGYRVANEGSIKENRKLEEAERQRSAKLALAERARINQAEHAALAAAEAERREKELARAGIINALAAGGDAMGIVREGARALNRRPGARANTVDVFNEDAMDTGFTIAGLRKPGVKAAPEAPYDPFRGYPEDTGYEGIMGYAFMGDAGAQGFAGAQGLTGNMDYVTMPDTSRDSDGRIDGKVLWDDWLWKLKKETAFSVGGYKVEEFYKRALVEAFSGLGVFVGEEKEKKDSKRRKKTEPVKTEEQGNVAVKVEG</sequence>
<evidence type="ECO:0000256" key="6">
    <source>
        <dbReference type="ARBA" id="ARBA00023242"/>
    </source>
</evidence>
<protein>
    <recommendedName>
        <fullName evidence="2">RNA polymerase II transcription factor B subunit 3</fullName>
    </recommendedName>
    <alternativeName>
        <fullName evidence="8">RNA polymerase II transcription factor B 38 kDa subunit</fullName>
    </alternativeName>
    <alternativeName>
        <fullName evidence="7">RNA polymerase II transcription factor B p38 subunit</fullName>
    </alternativeName>
</protein>
<evidence type="ECO:0000256" key="9">
    <source>
        <dbReference type="PROSITE-ProRule" id="PRU00175"/>
    </source>
</evidence>
<comment type="subcellular location">
    <subcellularLocation>
        <location evidence="1">Nucleus</location>
    </subcellularLocation>
</comment>
<name>A0A6A6UDG9_9PEZI</name>
<dbReference type="Proteomes" id="UP000799302">
    <property type="component" value="Unassembled WGS sequence"/>
</dbReference>
<keyword evidence="12" id="KW-0808">Transferase</keyword>
<dbReference type="AlphaFoldDB" id="A0A6A6UDG9"/>
<evidence type="ECO:0000256" key="7">
    <source>
        <dbReference type="ARBA" id="ARBA00029873"/>
    </source>
</evidence>
<evidence type="ECO:0000256" key="2">
    <source>
        <dbReference type="ARBA" id="ARBA00022257"/>
    </source>
</evidence>
<dbReference type="InterPro" id="IPR015877">
    <property type="entry name" value="MAT1_centre"/>
</dbReference>
<evidence type="ECO:0000256" key="8">
    <source>
        <dbReference type="ARBA" id="ARBA00033277"/>
    </source>
</evidence>
<keyword evidence="5" id="KW-0862">Zinc</keyword>
<keyword evidence="3" id="KW-0479">Metal-binding</keyword>
<accession>A0A6A6UDG9</accession>
<dbReference type="CDD" id="cd16573">
    <property type="entry name" value="RING-HC_TFB3-like"/>
    <property type="match status" value="1"/>
</dbReference>
<evidence type="ECO:0000256" key="3">
    <source>
        <dbReference type="ARBA" id="ARBA00022723"/>
    </source>
</evidence>
<dbReference type="PANTHER" id="PTHR12683">
    <property type="entry name" value="CDK-ACTIVATING KINASE ASSEMBLY FACTOR MAT1"/>
    <property type="match status" value="1"/>
</dbReference>
<dbReference type="InterPro" id="IPR013083">
    <property type="entry name" value="Znf_RING/FYVE/PHD"/>
</dbReference>
<evidence type="ECO:0000256" key="5">
    <source>
        <dbReference type="ARBA" id="ARBA00022833"/>
    </source>
</evidence>
<evidence type="ECO:0000313" key="13">
    <source>
        <dbReference type="Proteomes" id="UP000799302"/>
    </source>
</evidence>
<dbReference type="Pfam" id="PF06391">
    <property type="entry name" value="MAT1"/>
    <property type="match status" value="1"/>
</dbReference>
<keyword evidence="12" id="KW-0418">Kinase</keyword>
<reference evidence="12" key="1">
    <citation type="journal article" date="2020" name="Stud. Mycol.">
        <title>101 Dothideomycetes genomes: a test case for predicting lifestyles and emergence of pathogens.</title>
        <authorList>
            <person name="Haridas S."/>
            <person name="Albert R."/>
            <person name="Binder M."/>
            <person name="Bloem J."/>
            <person name="Labutti K."/>
            <person name="Salamov A."/>
            <person name="Andreopoulos B."/>
            <person name="Baker S."/>
            <person name="Barry K."/>
            <person name="Bills G."/>
            <person name="Bluhm B."/>
            <person name="Cannon C."/>
            <person name="Castanera R."/>
            <person name="Culley D."/>
            <person name="Daum C."/>
            <person name="Ezra D."/>
            <person name="Gonzalez J."/>
            <person name="Henrissat B."/>
            <person name="Kuo A."/>
            <person name="Liang C."/>
            <person name="Lipzen A."/>
            <person name="Lutzoni F."/>
            <person name="Magnuson J."/>
            <person name="Mondo S."/>
            <person name="Nolan M."/>
            <person name="Ohm R."/>
            <person name="Pangilinan J."/>
            <person name="Park H.-J."/>
            <person name="Ramirez L."/>
            <person name="Alfaro M."/>
            <person name="Sun H."/>
            <person name="Tritt A."/>
            <person name="Yoshinaga Y."/>
            <person name="Zwiers L.-H."/>
            <person name="Turgeon B."/>
            <person name="Goodwin S."/>
            <person name="Spatafora J."/>
            <person name="Crous P."/>
            <person name="Grigoriev I."/>
        </authorList>
    </citation>
    <scope>NUCLEOTIDE SEQUENCE</scope>
    <source>
        <strain evidence="12">CBS 115976</strain>
    </source>
</reference>